<evidence type="ECO:0000313" key="3">
    <source>
        <dbReference type="Proteomes" id="UP000467124"/>
    </source>
</evidence>
<accession>A0A7K2IXS6</accession>
<dbReference type="SUPFAM" id="SSF55298">
    <property type="entry name" value="YjgF-like"/>
    <property type="match status" value="1"/>
</dbReference>
<dbReference type="RefSeq" id="WP_042280858.1">
    <property type="nucleotide sequence ID" value="NZ_BAZE01000001.1"/>
</dbReference>
<dbReference type="EMBL" id="WWHY01000001">
    <property type="protein sequence ID" value="MYR34627.1"/>
    <property type="molecule type" value="Genomic_DNA"/>
</dbReference>
<proteinExistence type="predicted"/>
<evidence type="ECO:0000313" key="2">
    <source>
        <dbReference type="EMBL" id="MYR34627.1"/>
    </source>
</evidence>
<sequence>MDRTPHEIVNPLSLSDPIGYSHALVVTPGRTVYIGGQTSRRMDGVLTGDSLVQQFDQALANMVEALRAAKAEPTHVVSMRVYTTSIGVYRINLNTLGSIYRRHMGRYYPPMSVVGVTELLTSGAQVELECLAVVPDVYIEEAPEEASRESVEEVDATFTGEASDRDRD</sequence>
<dbReference type="CDD" id="cd00448">
    <property type="entry name" value="YjgF_YER057c_UK114_family"/>
    <property type="match status" value="1"/>
</dbReference>
<evidence type="ECO:0000256" key="1">
    <source>
        <dbReference type="SAM" id="MobiDB-lite"/>
    </source>
</evidence>
<dbReference type="PANTHER" id="PTHR43857">
    <property type="entry name" value="BLR7761 PROTEIN"/>
    <property type="match status" value="1"/>
</dbReference>
<dbReference type="AlphaFoldDB" id="A0A7K2IXS6"/>
<protein>
    <submittedName>
        <fullName evidence="2">RidA family protein</fullName>
    </submittedName>
</protein>
<gene>
    <name evidence="2" type="ORF">GTW20_20845</name>
</gene>
<dbReference type="Gene3D" id="3.30.1330.40">
    <property type="entry name" value="RutC-like"/>
    <property type="match status" value="1"/>
</dbReference>
<dbReference type="PANTHER" id="PTHR43857:SF1">
    <property type="entry name" value="YJGH FAMILY PROTEIN"/>
    <property type="match status" value="1"/>
</dbReference>
<reference evidence="2 3" key="1">
    <citation type="journal article" date="2019" name="Nat. Commun.">
        <title>The antimicrobial potential of Streptomyces from insect microbiomes.</title>
        <authorList>
            <person name="Chevrette M.G."/>
            <person name="Carlson C.M."/>
            <person name="Ortega H.E."/>
            <person name="Thomas C."/>
            <person name="Ananiev G.E."/>
            <person name="Barns K.J."/>
            <person name="Book A.J."/>
            <person name="Cagnazzo J."/>
            <person name="Carlos C."/>
            <person name="Flanigan W."/>
            <person name="Grubbs K.J."/>
            <person name="Horn H.A."/>
            <person name="Hoffmann F.M."/>
            <person name="Klassen J.L."/>
            <person name="Knack J.J."/>
            <person name="Lewin G.R."/>
            <person name="McDonald B.R."/>
            <person name="Muller L."/>
            <person name="Melo W.G.P."/>
            <person name="Pinto-Tomas A.A."/>
            <person name="Schmitz A."/>
            <person name="Wendt-Pienkowski E."/>
            <person name="Wildman S."/>
            <person name="Zhao M."/>
            <person name="Zhang F."/>
            <person name="Bugni T.S."/>
            <person name="Andes D.R."/>
            <person name="Pupo M.T."/>
            <person name="Currie C.R."/>
        </authorList>
    </citation>
    <scope>NUCLEOTIDE SEQUENCE [LARGE SCALE GENOMIC DNA]</scope>
    <source>
        <strain evidence="2 3">SID5840</strain>
    </source>
</reference>
<dbReference type="GeneID" id="91389601"/>
<dbReference type="Pfam" id="PF01042">
    <property type="entry name" value="Ribonuc_L-PSP"/>
    <property type="match status" value="1"/>
</dbReference>
<feature type="region of interest" description="Disordered" evidence="1">
    <location>
        <begin position="142"/>
        <end position="168"/>
    </location>
</feature>
<dbReference type="InterPro" id="IPR006175">
    <property type="entry name" value="YjgF/YER057c/UK114"/>
</dbReference>
<dbReference type="Proteomes" id="UP000467124">
    <property type="component" value="Unassembled WGS sequence"/>
</dbReference>
<comment type="caution">
    <text evidence="2">The sequence shown here is derived from an EMBL/GenBank/DDBJ whole genome shotgun (WGS) entry which is preliminary data.</text>
</comment>
<dbReference type="InterPro" id="IPR035959">
    <property type="entry name" value="RutC-like_sf"/>
</dbReference>
<organism evidence="2 3">
    <name type="scientific">Nocardiopsis alba</name>
    <dbReference type="NCBI Taxonomy" id="53437"/>
    <lineage>
        <taxon>Bacteria</taxon>
        <taxon>Bacillati</taxon>
        <taxon>Actinomycetota</taxon>
        <taxon>Actinomycetes</taxon>
        <taxon>Streptosporangiales</taxon>
        <taxon>Nocardiopsidaceae</taxon>
        <taxon>Nocardiopsis</taxon>
    </lineage>
</organism>
<name>A0A7K2IXS6_9ACTN</name>